<dbReference type="InterPro" id="IPR036291">
    <property type="entry name" value="NAD(P)-bd_dom_sf"/>
</dbReference>
<dbReference type="Proteomes" id="UP001501729">
    <property type="component" value="Unassembled WGS sequence"/>
</dbReference>
<dbReference type="EMBL" id="BAABKX010000001">
    <property type="protein sequence ID" value="GAA5043551.1"/>
    <property type="molecule type" value="Genomic_DNA"/>
</dbReference>
<evidence type="ECO:0000313" key="6">
    <source>
        <dbReference type="Proteomes" id="UP001501729"/>
    </source>
</evidence>
<dbReference type="Pfam" id="PF22725">
    <property type="entry name" value="GFO_IDH_MocA_C3"/>
    <property type="match status" value="1"/>
</dbReference>
<dbReference type="Gene3D" id="3.30.360.10">
    <property type="entry name" value="Dihydrodipicolinate Reductase, domain 2"/>
    <property type="match status" value="1"/>
</dbReference>
<protein>
    <submittedName>
        <fullName evidence="5">Gfo/Idh/MocA family oxidoreductase</fullName>
    </submittedName>
</protein>
<dbReference type="SUPFAM" id="SSF55347">
    <property type="entry name" value="Glyceraldehyde-3-phosphate dehydrogenase-like, C-terminal domain"/>
    <property type="match status" value="1"/>
</dbReference>
<dbReference type="GO" id="GO:0016491">
    <property type="term" value="F:oxidoreductase activity"/>
    <property type="evidence" value="ECO:0007669"/>
    <property type="project" value="UniProtKB-KW"/>
</dbReference>
<dbReference type="InterPro" id="IPR000683">
    <property type="entry name" value="Gfo/Idh/MocA-like_OxRdtase_N"/>
</dbReference>
<gene>
    <name evidence="5" type="ORF">GCM10025751_08420</name>
</gene>
<dbReference type="RefSeq" id="WP_227775628.1">
    <property type="nucleotide sequence ID" value="NZ_BAABKX010000001.1"/>
</dbReference>
<feature type="domain" description="Gfo/Idh/MocA-like oxidoreductase N-terminal" evidence="3">
    <location>
        <begin position="2"/>
        <end position="117"/>
    </location>
</feature>
<sequence length="323" mass="35632">MNLGVLGTAGIAHHSFVPAVAKTDHEVTAIASRSEERAENFAETHGIPRSFGSYGELLESDVDAVYIPLPNALHAEWTKRAADHGLHVLCEKPLAVNAEEAREMGDYCDQQGVTLMEAMMFRYYPRTERMEDVAKELGVVRSVDAGFHSSLRHWPAGTRFDPELGGGCLLDVGVYAIEVARLFLGEPERVVARVADPEETGVETHVSGILAFSGGRTAQLDCSFRLQDVQYCRVEGTDGRLHADRAFSVGTDPNEFELRLPGRHVTESFESTDPYALELERFAEYVETGQRPRTDAREAARTLAVVDGLRESEEIGGWVDIPE</sequence>
<keyword evidence="2" id="KW-0560">Oxidoreductase</keyword>
<accession>A0AAV3UCM8</accession>
<evidence type="ECO:0000259" key="3">
    <source>
        <dbReference type="Pfam" id="PF01408"/>
    </source>
</evidence>
<dbReference type="GeneID" id="68611392"/>
<dbReference type="Pfam" id="PF01408">
    <property type="entry name" value="GFO_IDH_MocA"/>
    <property type="match status" value="1"/>
</dbReference>
<comment type="caution">
    <text evidence="5">The sequence shown here is derived from an EMBL/GenBank/DDBJ whole genome shotgun (WGS) entry which is preliminary data.</text>
</comment>
<reference evidence="5 6" key="1">
    <citation type="journal article" date="2019" name="Int. J. Syst. Evol. Microbiol.">
        <title>The Global Catalogue of Microorganisms (GCM) 10K type strain sequencing project: providing services to taxonomists for standard genome sequencing and annotation.</title>
        <authorList>
            <consortium name="The Broad Institute Genomics Platform"/>
            <consortium name="The Broad Institute Genome Sequencing Center for Infectious Disease"/>
            <person name="Wu L."/>
            <person name="Ma J."/>
        </authorList>
    </citation>
    <scope>NUCLEOTIDE SEQUENCE [LARGE SCALE GENOMIC DNA]</scope>
    <source>
        <strain evidence="5 6">JCM 17504</strain>
    </source>
</reference>
<evidence type="ECO:0000259" key="4">
    <source>
        <dbReference type="Pfam" id="PF22725"/>
    </source>
</evidence>
<comment type="similarity">
    <text evidence="1">Belongs to the Gfo/Idh/MocA family.</text>
</comment>
<feature type="domain" description="GFO/IDH/MocA-like oxidoreductase" evidence="4">
    <location>
        <begin position="135"/>
        <end position="241"/>
    </location>
</feature>
<name>A0AAV3UCM8_9EURY</name>
<dbReference type="AlphaFoldDB" id="A0AAV3UCM8"/>
<dbReference type="Gene3D" id="3.40.50.720">
    <property type="entry name" value="NAD(P)-binding Rossmann-like Domain"/>
    <property type="match status" value="1"/>
</dbReference>
<proteinExistence type="inferred from homology"/>
<dbReference type="InterPro" id="IPR055170">
    <property type="entry name" value="GFO_IDH_MocA-like_dom"/>
</dbReference>
<dbReference type="PANTHER" id="PTHR22604">
    <property type="entry name" value="OXIDOREDUCTASES"/>
    <property type="match status" value="1"/>
</dbReference>
<keyword evidence="6" id="KW-1185">Reference proteome</keyword>
<dbReference type="GO" id="GO:0000166">
    <property type="term" value="F:nucleotide binding"/>
    <property type="evidence" value="ECO:0007669"/>
    <property type="project" value="InterPro"/>
</dbReference>
<dbReference type="InterPro" id="IPR050984">
    <property type="entry name" value="Gfo/Idh/MocA_domain"/>
</dbReference>
<evidence type="ECO:0000313" key="5">
    <source>
        <dbReference type="EMBL" id="GAA5043551.1"/>
    </source>
</evidence>
<evidence type="ECO:0000256" key="1">
    <source>
        <dbReference type="ARBA" id="ARBA00010928"/>
    </source>
</evidence>
<organism evidence="5 6">
    <name type="scientific">Haladaptatus pallidirubidus</name>
    <dbReference type="NCBI Taxonomy" id="1008152"/>
    <lineage>
        <taxon>Archaea</taxon>
        <taxon>Methanobacteriati</taxon>
        <taxon>Methanobacteriota</taxon>
        <taxon>Stenosarchaea group</taxon>
        <taxon>Halobacteria</taxon>
        <taxon>Halobacteriales</taxon>
        <taxon>Haladaptataceae</taxon>
        <taxon>Haladaptatus</taxon>
    </lineage>
</organism>
<dbReference type="PANTHER" id="PTHR22604:SF105">
    <property type="entry name" value="TRANS-1,2-DIHYDROBENZENE-1,2-DIOL DEHYDROGENASE"/>
    <property type="match status" value="1"/>
</dbReference>
<evidence type="ECO:0000256" key="2">
    <source>
        <dbReference type="ARBA" id="ARBA00023002"/>
    </source>
</evidence>
<dbReference type="SUPFAM" id="SSF51735">
    <property type="entry name" value="NAD(P)-binding Rossmann-fold domains"/>
    <property type="match status" value="1"/>
</dbReference>